<gene>
    <name evidence="1" type="ORF">LTR78_005505</name>
</gene>
<evidence type="ECO:0000313" key="2">
    <source>
        <dbReference type="Proteomes" id="UP001274830"/>
    </source>
</evidence>
<protein>
    <recommendedName>
        <fullName evidence="3">NmrA-like domain-containing protein</fullName>
    </recommendedName>
</protein>
<evidence type="ECO:0000313" key="1">
    <source>
        <dbReference type="EMBL" id="KAK3674783.1"/>
    </source>
</evidence>
<dbReference type="Proteomes" id="UP001274830">
    <property type="component" value="Unassembled WGS sequence"/>
</dbReference>
<dbReference type="EMBL" id="JAUTXT010000018">
    <property type="protein sequence ID" value="KAK3674783.1"/>
    <property type="molecule type" value="Genomic_DNA"/>
</dbReference>
<reference evidence="1" key="1">
    <citation type="submission" date="2023-07" db="EMBL/GenBank/DDBJ databases">
        <title>Black Yeasts Isolated from many extreme environments.</title>
        <authorList>
            <person name="Coleine C."/>
            <person name="Stajich J.E."/>
            <person name="Selbmann L."/>
        </authorList>
    </citation>
    <scope>NUCLEOTIDE SEQUENCE</scope>
    <source>
        <strain evidence="1">CCFEE 5485</strain>
    </source>
</reference>
<evidence type="ECO:0008006" key="3">
    <source>
        <dbReference type="Google" id="ProtNLM"/>
    </source>
</evidence>
<proteinExistence type="predicted"/>
<dbReference type="Gene3D" id="3.40.50.720">
    <property type="entry name" value="NAD(P)-binding Rossmann-like Domain"/>
    <property type="match status" value="1"/>
</dbReference>
<organism evidence="1 2">
    <name type="scientific">Recurvomyces mirabilis</name>
    <dbReference type="NCBI Taxonomy" id="574656"/>
    <lineage>
        <taxon>Eukaryota</taxon>
        <taxon>Fungi</taxon>
        <taxon>Dikarya</taxon>
        <taxon>Ascomycota</taxon>
        <taxon>Pezizomycotina</taxon>
        <taxon>Dothideomycetes</taxon>
        <taxon>Dothideomycetidae</taxon>
        <taxon>Mycosphaerellales</taxon>
        <taxon>Teratosphaeriaceae</taxon>
        <taxon>Recurvomyces</taxon>
    </lineage>
</organism>
<dbReference type="SUPFAM" id="SSF51735">
    <property type="entry name" value="NAD(P)-binding Rossmann-fold domains"/>
    <property type="match status" value="1"/>
</dbReference>
<dbReference type="InterPro" id="IPR036291">
    <property type="entry name" value="NAD(P)-bd_dom_sf"/>
</dbReference>
<comment type="caution">
    <text evidence="1">The sequence shown here is derived from an EMBL/GenBank/DDBJ whole genome shotgun (WGS) entry which is preliminary data.</text>
</comment>
<accession>A0AAE0WMY8</accession>
<keyword evidence="2" id="KW-1185">Reference proteome</keyword>
<dbReference type="AlphaFoldDB" id="A0AAE0WMY8"/>
<name>A0AAE0WMY8_9PEZI</name>
<sequence>MKKAGCVKQLVYLSALGDFTSTEGLQYIMRHSSAGIILVKSVLEHKMIYGDFPWQTTRLGPSLFFSNDIRSKEPIINQGLFNDPVGSIGVSRISEADIAHATAQVIGDPERWTGKKIMLGSEHQCTDLEIADLRSDVLKRPVKVCGSDSASLLQVEDHLEAMITGGAGNEPTGFGRSFTSMLESFDNVGFGMSQAEYDEQIILLGREPKDYAMWVSETGKSWL</sequence>